<gene>
    <name evidence="2" type="ORF">SP4011_12690</name>
</gene>
<dbReference type="InterPro" id="IPR036234">
    <property type="entry name" value="SA_I/II_PAC_V_sf"/>
</dbReference>
<keyword evidence="3" id="KW-1185">Reference proteome</keyword>
<dbReference type="Proteomes" id="UP001378546">
    <property type="component" value="Chromosome"/>
</dbReference>
<name>A0ABM8CHC6_9STRE</name>
<evidence type="ECO:0000259" key="1">
    <source>
        <dbReference type="Pfam" id="PF08363"/>
    </source>
</evidence>
<accession>A0ABM8CHC6</accession>
<dbReference type="InterPro" id="IPR013574">
    <property type="entry name" value="Glucan-bd_C/Surface_Ag-I/II_V"/>
</dbReference>
<sequence length="306" mass="33855">MKTNLEKEVAARKENEAIETYNAKELERYQRDLAEISKGEEGYISEALAQALNINNGEPQAQHGAITRNPNQIISTGDAMLGGYSRILDSTGFFVYGNFKTGETLSFNYQNLQNARFDGKKISRVTYDITNLVSQAGTDVVKLVVPTDPTEGFIAYRNDGNADLRTDKMGFRVVAKYFLEDGSQVTFSKEKPGVFTHSSLNHNDIGLEYVKDSSGKFMPINASTVQVTNEGLARSLGYNRASDLNLPEEWDTTSSRYAYKGAIVSTVKSGNTYTVTFGQGGYATECWIIVLVCLKYPTSCMYSNTL</sequence>
<evidence type="ECO:0000313" key="3">
    <source>
        <dbReference type="Proteomes" id="UP001378546"/>
    </source>
</evidence>
<evidence type="ECO:0000313" key="2">
    <source>
        <dbReference type="EMBL" id="BDT64852.1"/>
    </source>
</evidence>
<protein>
    <recommendedName>
        <fullName evidence="1">Glucan-binding protein C/Surface antigen I/II V-domain domain-containing protein</fullName>
    </recommendedName>
</protein>
<dbReference type="Gene3D" id="2.60.530.10">
    <property type="entry name" value="Major cell-surface adhesin PAc"/>
    <property type="match status" value="1"/>
</dbReference>
<dbReference type="Pfam" id="PF08363">
    <property type="entry name" value="GbpC"/>
    <property type="match status" value="1"/>
</dbReference>
<reference evidence="2 3" key="1">
    <citation type="submission" date="2022-11" db="EMBL/GenBank/DDBJ databases">
        <title>Complete genome sequence of alpha-hemolytic streptococci isolated from Japan.</title>
        <authorList>
            <person name="Morita M."/>
            <person name="Chang B."/>
            <person name="Akeda Y."/>
        </authorList>
    </citation>
    <scope>NUCLEOTIDE SEQUENCE [LARGE SCALE GENOMIC DNA]</scope>
    <source>
        <strain evidence="2 3">SP4011</strain>
    </source>
</reference>
<dbReference type="EMBL" id="AP026968">
    <property type="protein sequence ID" value="BDT64852.1"/>
    <property type="molecule type" value="Genomic_DNA"/>
</dbReference>
<feature type="domain" description="Glucan-binding protein C/Surface antigen I/II V-domain" evidence="1">
    <location>
        <begin position="99"/>
        <end position="279"/>
    </location>
</feature>
<organism evidence="2 3">
    <name type="scientific">Streptococcus parapneumoniae</name>
    <dbReference type="NCBI Taxonomy" id="2993430"/>
    <lineage>
        <taxon>Bacteria</taxon>
        <taxon>Bacillati</taxon>
        <taxon>Bacillota</taxon>
        <taxon>Bacilli</taxon>
        <taxon>Lactobacillales</taxon>
        <taxon>Streptococcaceae</taxon>
        <taxon>Streptococcus</taxon>
        <taxon>Streptococcus thalassemiae group</taxon>
    </lineage>
</organism>
<dbReference type="SUPFAM" id="SSF74914">
    <property type="entry name" value="V-region of surface antigen I/II (SA I/II, PAC)"/>
    <property type="match status" value="1"/>
</dbReference>
<proteinExistence type="predicted"/>